<reference evidence="9 10" key="1">
    <citation type="submission" date="2015-08" db="EMBL/GenBank/DDBJ databases">
        <title>The genome of the Asian arowana (Scleropages formosus).</title>
        <authorList>
            <person name="Tan M.H."/>
            <person name="Gan H.M."/>
            <person name="Croft L.J."/>
            <person name="Austin C.M."/>
        </authorList>
    </citation>
    <scope>NUCLEOTIDE SEQUENCE [LARGE SCALE GENOMIC DNA]</scope>
    <source>
        <strain evidence="9">Aro1</strain>
    </source>
</reference>
<dbReference type="GO" id="GO:0005737">
    <property type="term" value="C:cytoplasm"/>
    <property type="evidence" value="ECO:0007669"/>
    <property type="project" value="UniProtKB-ARBA"/>
</dbReference>
<dbReference type="SMART" id="SM00336">
    <property type="entry name" value="BBOX"/>
    <property type="match status" value="1"/>
</dbReference>
<dbReference type="InterPro" id="IPR058030">
    <property type="entry name" value="TRIM8/14/16/25/29/45/65_CC"/>
</dbReference>
<accession>A0A0P7U7D4</accession>
<dbReference type="PANTHER" id="PTHR25465:SF10">
    <property type="entry name" value="TRIPARTITE MOTIF-CONTAINING PROTEIN 16-RELATED"/>
    <property type="match status" value="1"/>
</dbReference>
<dbReference type="SMART" id="SM00449">
    <property type="entry name" value="SPRY"/>
    <property type="match status" value="1"/>
</dbReference>
<dbReference type="InterPro" id="IPR043136">
    <property type="entry name" value="B30.2/SPRY_sf"/>
</dbReference>
<dbReference type="InterPro" id="IPR000315">
    <property type="entry name" value="Znf_B-box"/>
</dbReference>
<gene>
    <name evidence="9" type="ORF">Z043_115686</name>
</gene>
<feature type="domain" description="B30.2/SPRY" evidence="8">
    <location>
        <begin position="430"/>
        <end position="626"/>
    </location>
</feature>
<keyword evidence="2 4" id="KW-0863">Zinc-finger</keyword>
<feature type="compositionally biased region" description="Basic and acidic residues" evidence="6">
    <location>
        <begin position="106"/>
        <end position="119"/>
    </location>
</feature>
<feature type="region of interest" description="Disordered" evidence="6">
    <location>
        <begin position="622"/>
        <end position="772"/>
    </location>
</feature>
<name>A0A0P7U7D4_SCLFO</name>
<dbReference type="InterPro" id="IPR001870">
    <property type="entry name" value="B30.2/SPRY"/>
</dbReference>
<dbReference type="Pfam" id="PF00643">
    <property type="entry name" value="zf-B_box"/>
    <property type="match status" value="1"/>
</dbReference>
<dbReference type="Pfam" id="PF13765">
    <property type="entry name" value="PRY"/>
    <property type="match status" value="1"/>
</dbReference>
<dbReference type="PROSITE" id="PS50119">
    <property type="entry name" value="ZF_BBOX"/>
    <property type="match status" value="1"/>
</dbReference>
<evidence type="ECO:0000259" key="7">
    <source>
        <dbReference type="PROSITE" id="PS50119"/>
    </source>
</evidence>
<dbReference type="STRING" id="113540.ENSSFOP00015006779"/>
<evidence type="ECO:0000313" key="9">
    <source>
        <dbReference type="EMBL" id="KPP65864.1"/>
    </source>
</evidence>
<dbReference type="EMBL" id="JARO02006021">
    <property type="protein sequence ID" value="KPP65864.1"/>
    <property type="molecule type" value="Genomic_DNA"/>
</dbReference>
<dbReference type="SMART" id="SM00589">
    <property type="entry name" value="PRY"/>
    <property type="match status" value="1"/>
</dbReference>
<sequence>HPALLFLPGEGFSAGEGPDGEGRKRTRIVEDMANTDMDTDMDSRLPQPQAQPGTSEPDLSSEPPGKPVSEPSQGGRGGDGDLCPSCNSAKGPKGQVNGTLGDAELEPPRSKSGKEERAAQDAGGLKGAQMQDGAVDTQEEEEKVLGLNDVACDACIDRPRQALKSCLTCLVSYCGSHLRPHLENVRFQSHRLVEPLRDVESRVCEGHGQPLRLYCCTDGCCMCCKCLEEGHWGHEVTPVEEARLTIERELKEKQSEMERTSKAAEKAIQKLHSNTASIESSVLDVRGVIRQQFAELQAAVDKAQREVMEILEGEAQQAAKQAESIRTHLEYRCAELRRAQAHAEKLFKSKNDVDFLQDYSQWKKDAEDVSLPGVYIGLTDRLPSFSRVVKDSTRELCQRLPSIYRDKLKETCKSEKMGIKTTVRTLITANRFSVPDPKARKDFLKYAIPLSFDEKTVHKYLRLTNDKQKVTNTTPWQHSYQDMPERFEHWRQALTVESFYLGRHYFEVDVKGEDAYVGLTYKSIDRKGTESSSCIAGNDFSWCLHCNGTGFSAWHGDAETPLKVDKFTRLGVYVDFARHRLAFFGVAETMTLLFEYQAEFLEPLYPAIWLPKRENAIELAVPGDALPQPDPSPQSKASIALAQPNPSPLSTTSSVLPQENPSPPSEASTALAQLDPSPPSTNSSALPQANSPPPSEASTALVPPDPSPPSEASIALAQPDPSPPFTTSSILPQPDLLPPSKASTALAQLDPSPPSTTSSALPQANPPPAPKT</sequence>
<feature type="domain" description="B box-type" evidence="7">
    <location>
        <begin position="199"/>
        <end position="239"/>
    </location>
</feature>
<dbReference type="GO" id="GO:0008270">
    <property type="term" value="F:zinc ion binding"/>
    <property type="evidence" value="ECO:0007669"/>
    <property type="project" value="UniProtKB-KW"/>
</dbReference>
<dbReference type="InterPro" id="IPR003877">
    <property type="entry name" value="SPRY_dom"/>
</dbReference>
<evidence type="ECO:0000256" key="1">
    <source>
        <dbReference type="ARBA" id="ARBA00022723"/>
    </source>
</evidence>
<dbReference type="InterPro" id="IPR051051">
    <property type="entry name" value="E3_ubiq-ligase_TRIM/RNF"/>
</dbReference>
<evidence type="ECO:0000256" key="2">
    <source>
        <dbReference type="ARBA" id="ARBA00022771"/>
    </source>
</evidence>
<evidence type="ECO:0000256" key="6">
    <source>
        <dbReference type="SAM" id="MobiDB-lite"/>
    </source>
</evidence>
<evidence type="ECO:0000259" key="8">
    <source>
        <dbReference type="PROSITE" id="PS50188"/>
    </source>
</evidence>
<dbReference type="Pfam" id="PF25600">
    <property type="entry name" value="TRIM_CC"/>
    <property type="match status" value="1"/>
</dbReference>
<feature type="compositionally biased region" description="Polar residues" evidence="6">
    <location>
        <begin position="680"/>
        <end position="689"/>
    </location>
</feature>
<evidence type="ECO:0000256" key="4">
    <source>
        <dbReference type="PROSITE-ProRule" id="PRU00024"/>
    </source>
</evidence>
<keyword evidence="1" id="KW-0479">Metal-binding</keyword>
<dbReference type="SUPFAM" id="SSF49899">
    <property type="entry name" value="Concanavalin A-like lectins/glucanases"/>
    <property type="match status" value="1"/>
</dbReference>
<feature type="compositionally biased region" description="Polar residues" evidence="6">
    <location>
        <begin position="46"/>
        <end position="58"/>
    </location>
</feature>
<feature type="non-terminal residue" evidence="9">
    <location>
        <position position="1"/>
    </location>
</feature>
<dbReference type="Gene3D" id="4.10.830.40">
    <property type="match status" value="1"/>
</dbReference>
<feature type="region of interest" description="Disordered" evidence="6">
    <location>
        <begin position="1"/>
        <end position="140"/>
    </location>
</feature>
<dbReference type="InterPro" id="IPR003879">
    <property type="entry name" value="Butyrophylin_SPRY"/>
</dbReference>
<dbReference type="InterPro" id="IPR006574">
    <property type="entry name" value="PRY"/>
</dbReference>
<evidence type="ECO:0000313" key="10">
    <source>
        <dbReference type="Proteomes" id="UP000034805"/>
    </source>
</evidence>
<evidence type="ECO:0000256" key="5">
    <source>
        <dbReference type="SAM" id="Coils"/>
    </source>
</evidence>
<dbReference type="PRINTS" id="PR01217">
    <property type="entry name" value="PRICHEXTENSN"/>
</dbReference>
<feature type="compositionally biased region" description="Basic and acidic residues" evidence="6">
    <location>
        <begin position="20"/>
        <end position="30"/>
    </location>
</feature>
<feature type="compositionally biased region" description="Low complexity" evidence="6">
    <location>
        <begin position="648"/>
        <end position="657"/>
    </location>
</feature>
<proteinExistence type="predicted"/>
<dbReference type="PANTHER" id="PTHR25465">
    <property type="entry name" value="B-BOX DOMAIN CONTAINING"/>
    <property type="match status" value="1"/>
</dbReference>
<feature type="coiled-coil region" evidence="5">
    <location>
        <begin position="239"/>
        <end position="328"/>
    </location>
</feature>
<dbReference type="Proteomes" id="UP000034805">
    <property type="component" value="Unassembled WGS sequence"/>
</dbReference>
<dbReference type="AlphaFoldDB" id="A0A0P7U7D4"/>
<dbReference type="Gene3D" id="3.30.160.60">
    <property type="entry name" value="Classic Zinc Finger"/>
    <property type="match status" value="1"/>
</dbReference>
<dbReference type="PRINTS" id="PR01407">
    <property type="entry name" value="BUTYPHLNCDUF"/>
</dbReference>
<organism evidence="9 10">
    <name type="scientific">Scleropages formosus</name>
    <name type="common">Asian bonytongue</name>
    <name type="synonym">Osteoglossum formosum</name>
    <dbReference type="NCBI Taxonomy" id="113540"/>
    <lineage>
        <taxon>Eukaryota</taxon>
        <taxon>Metazoa</taxon>
        <taxon>Chordata</taxon>
        <taxon>Craniata</taxon>
        <taxon>Vertebrata</taxon>
        <taxon>Euteleostomi</taxon>
        <taxon>Actinopterygii</taxon>
        <taxon>Neopterygii</taxon>
        <taxon>Teleostei</taxon>
        <taxon>Osteoglossocephala</taxon>
        <taxon>Osteoglossomorpha</taxon>
        <taxon>Osteoglossiformes</taxon>
        <taxon>Osteoglossidae</taxon>
        <taxon>Scleropages</taxon>
    </lineage>
</organism>
<keyword evidence="3" id="KW-0862">Zinc</keyword>
<dbReference type="SUPFAM" id="SSF57845">
    <property type="entry name" value="B-box zinc-binding domain"/>
    <property type="match status" value="1"/>
</dbReference>
<dbReference type="Gene3D" id="2.60.120.920">
    <property type="match status" value="1"/>
</dbReference>
<evidence type="ECO:0000256" key="3">
    <source>
        <dbReference type="ARBA" id="ARBA00022833"/>
    </source>
</evidence>
<comment type="caution">
    <text evidence="9">The sequence shown here is derived from an EMBL/GenBank/DDBJ whole genome shotgun (WGS) entry which is preliminary data.</text>
</comment>
<dbReference type="InterPro" id="IPR013320">
    <property type="entry name" value="ConA-like_dom_sf"/>
</dbReference>
<protein>
    <submittedName>
        <fullName evidence="9">Tripartite motif-containing protein 16-like</fullName>
    </submittedName>
</protein>
<dbReference type="Pfam" id="PF00622">
    <property type="entry name" value="SPRY"/>
    <property type="match status" value="1"/>
</dbReference>
<keyword evidence="5" id="KW-0175">Coiled coil</keyword>
<dbReference type="PROSITE" id="PS50188">
    <property type="entry name" value="B302_SPRY"/>
    <property type="match status" value="1"/>
</dbReference>